<proteinExistence type="predicted"/>
<organism evidence="1">
    <name type="scientific">Arundo donax</name>
    <name type="common">Giant reed</name>
    <name type="synonym">Donax arundinaceus</name>
    <dbReference type="NCBI Taxonomy" id="35708"/>
    <lineage>
        <taxon>Eukaryota</taxon>
        <taxon>Viridiplantae</taxon>
        <taxon>Streptophyta</taxon>
        <taxon>Embryophyta</taxon>
        <taxon>Tracheophyta</taxon>
        <taxon>Spermatophyta</taxon>
        <taxon>Magnoliopsida</taxon>
        <taxon>Liliopsida</taxon>
        <taxon>Poales</taxon>
        <taxon>Poaceae</taxon>
        <taxon>PACMAD clade</taxon>
        <taxon>Arundinoideae</taxon>
        <taxon>Arundineae</taxon>
        <taxon>Arundo</taxon>
    </lineage>
</organism>
<accession>A0A0A8ZWK3</accession>
<reference evidence="1" key="2">
    <citation type="journal article" date="2015" name="Data Brief">
        <title>Shoot transcriptome of the giant reed, Arundo donax.</title>
        <authorList>
            <person name="Barrero R.A."/>
            <person name="Guerrero F.D."/>
            <person name="Moolhuijzen P."/>
            <person name="Goolsby J.A."/>
            <person name="Tidwell J."/>
            <person name="Bellgard S.E."/>
            <person name="Bellgard M.I."/>
        </authorList>
    </citation>
    <scope>NUCLEOTIDE SEQUENCE</scope>
    <source>
        <tissue evidence="1">Shoot tissue taken approximately 20 cm above the soil surface</tissue>
    </source>
</reference>
<dbReference type="EMBL" id="GBRH01256780">
    <property type="protein sequence ID" value="JAD41115.1"/>
    <property type="molecule type" value="Transcribed_RNA"/>
</dbReference>
<protein>
    <submittedName>
        <fullName evidence="1">Uncharacterized protein</fullName>
    </submittedName>
</protein>
<reference evidence="1" key="1">
    <citation type="submission" date="2014-09" db="EMBL/GenBank/DDBJ databases">
        <authorList>
            <person name="Magalhaes I.L.F."/>
            <person name="Oliveira U."/>
            <person name="Santos F.R."/>
            <person name="Vidigal T.H.D.A."/>
            <person name="Brescovit A.D."/>
            <person name="Santos A.J."/>
        </authorList>
    </citation>
    <scope>NUCLEOTIDE SEQUENCE</scope>
    <source>
        <tissue evidence="1">Shoot tissue taken approximately 20 cm above the soil surface</tissue>
    </source>
</reference>
<dbReference type="AlphaFoldDB" id="A0A0A8ZWK3"/>
<evidence type="ECO:0000313" key="1">
    <source>
        <dbReference type="EMBL" id="JAD41115.1"/>
    </source>
</evidence>
<name>A0A0A8ZWK3_ARUDO</name>
<sequence>MLCLRPTWPSLDKALQCIFYLPMQCLVSTFPSCILIHMKQYFPISLLFQLLMKNG</sequence>